<dbReference type="Gene3D" id="3.30.420.10">
    <property type="entry name" value="Ribonuclease H-like superfamily/Ribonuclease H"/>
    <property type="match status" value="1"/>
</dbReference>
<dbReference type="EMBL" id="FOWE01000001">
    <property type="protein sequence ID" value="SFN88734.1"/>
    <property type="molecule type" value="Genomic_DNA"/>
</dbReference>
<dbReference type="InterPro" id="IPR001584">
    <property type="entry name" value="Integrase_cat-core"/>
</dbReference>
<evidence type="ECO:0000256" key="2">
    <source>
        <dbReference type="SAM" id="MobiDB-lite"/>
    </source>
</evidence>
<dbReference type="GO" id="GO:0003676">
    <property type="term" value="F:nucleic acid binding"/>
    <property type="evidence" value="ECO:0007669"/>
    <property type="project" value="InterPro"/>
</dbReference>
<dbReference type="GO" id="GO:0015074">
    <property type="term" value="P:DNA integration"/>
    <property type="evidence" value="ECO:0007669"/>
    <property type="project" value="InterPro"/>
</dbReference>
<dbReference type="OrthoDB" id="4426778at2"/>
<reference evidence="5" key="1">
    <citation type="submission" date="2016-10" db="EMBL/GenBank/DDBJ databases">
        <authorList>
            <person name="Varghese N."/>
            <person name="Submissions S."/>
        </authorList>
    </citation>
    <scope>NUCLEOTIDE SEQUENCE [LARGE SCALE GENOMIC DNA]</scope>
    <source>
        <strain evidence="5">DSM 43161</strain>
    </source>
</reference>
<dbReference type="Proteomes" id="UP000183642">
    <property type="component" value="Unassembled WGS sequence"/>
</dbReference>
<dbReference type="InterPro" id="IPR025948">
    <property type="entry name" value="HTH-like_dom"/>
</dbReference>
<dbReference type="Pfam" id="PF00665">
    <property type="entry name" value="rve"/>
    <property type="match status" value="1"/>
</dbReference>
<dbReference type="InterPro" id="IPR012337">
    <property type="entry name" value="RNaseH-like_sf"/>
</dbReference>
<dbReference type="Pfam" id="PF13333">
    <property type="entry name" value="rve_2"/>
    <property type="match status" value="1"/>
</dbReference>
<evidence type="ECO:0000313" key="4">
    <source>
        <dbReference type="EMBL" id="SFN88734.1"/>
    </source>
</evidence>
<organism evidence="4 5">
    <name type="scientific">Geodermatophilus obscurus</name>
    <dbReference type="NCBI Taxonomy" id="1861"/>
    <lineage>
        <taxon>Bacteria</taxon>
        <taxon>Bacillati</taxon>
        <taxon>Actinomycetota</taxon>
        <taxon>Actinomycetes</taxon>
        <taxon>Geodermatophilales</taxon>
        <taxon>Geodermatophilaceae</taxon>
        <taxon>Geodermatophilus</taxon>
    </lineage>
</organism>
<dbReference type="PANTHER" id="PTHR46889">
    <property type="entry name" value="TRANSPOSASE INSF FOR INSERTION SEQUENCE IS3B-RELATED"/>
    <property type="match status" value="1"/>
</dbReference>
<dbReference type="NCBIfam" id="NF033516">
    <property type="entry name" value="transpos_IS3"/>
    <property type="match status" value="1"/>
</dbReference>
<accession>A0A1I5CPC1</accession>
<proteinExistence type="predicted"/>
<gene>
    <name evidence="4" type="ORF">SAMN05660359_00439</name>
</gene>
<dbReference type="InterPro" id="IPR036397">
    <property type="entry name" value="RNaseH_sf"/>
</dbReference>
<dbReference type="Pfam" id="PF13276">
    <property type="entry name" value="HTH_21"/>
    <property type="match status" value="1"/>
</dbReference>
<dbReference type="InterPro" id="IPR050900">
    <property type="entry name" value="Transposase_IS3/IS150/IS904"/>
</dbReference>
<dbReference type="PANTHER" id="PTHR46889:SF4">
    <property type="entry name" value="TRANSPOSASE INSO FOR INSERTION SEQUENCE ELEMENT IS911B-RELATED"/>
    <property type="match status" value="1"/>
</dbReference>
<keyword evidence="5" id="KW-1185">Reference proteome</keyword>
<evidence type="ECO:0000259" key="3">
    <source>
        <dbReference type="PROSITE" id="PS50994"/>
    </source>
</evidence>
<feature type="region of interest" description="Disordered" evidence="2">
    <location>
        <begin position="265"/>
        <end position="305"/>
    </location>
</feature>
<dbReference type="AlphaFoldDB" id="A0A1I5CPC1"/>
<dbReference type="RefSeq" id="WP_075011849.1">
    <property type="nucleotide sequence ID" value="NZ_FOWE01000001.1"/>
</dbReference>
<dbReference type="InterPro" id="IPR048020">
    <property type="entry name" value="Transpos_IS3"/>
</dbReference>
<evidence type="ECO:0000313" key="5">
    <source>
        <dbReference type="Proteomes" id="UP000183642"/>
    </source>
</evidence>
<protein>
    <submittedName>
        <fullName evidence="4">Putative transposase</fullName>
    </submittedName>
</protein>
<name>A0A1I5CPC1_9ACTN</name>
<dbReference type="SUPFAM" id="SSF53098">
    <property type="entry name" value="Ribonuclease H-like"/>
    <property type="match status" value="1"/>
</dbReference>
<dbReference type="PROSITE" id="PS50994">
    <property type="entry name" value="INTEGRASE"/>
    <property type="match status" value="1"/>
</dbReference>
<comment type="function">
    <text evidence="1">Involved in the transposition of the insertion sequence.</text>
</comment>
<feature type="domain" description="Integrase catalytic" evidence="3">
    <location>
        <begin position="105"/>
        <end position="271"/>
    </location>
</feature>
<evidence type="ECO:0000256" key="1">
    <source>
        <dbReference type="ARBA" id="ARBA00002286"/>
    </source>
</evidence>
<sequence>MPAAEGSRSGFYAWLSRPPSTRALADEVLTTQIRTAYGDNRRVYGAPRIHAELADAGVRVGRKRIARLMREAEIVGCHRRKRSLGMTRQDPKAHAAPDRVDRKLVASAPNQLWVADVTYVPTVQGWLYLACVTDVFSRMVIGWSMASHRKTDLVVDAVTMAVHRRGGRVPGVIHHSDRGGEYSSHALERELRRHGVLASMGSVADCFDNALAESVFATLECELFDRQPGGRFTTRRDAKLAVFDYLETFYNPRRRHSALGQIARHSRHGTLSPTRPEPQTAATRCPRRRVNSRSGGGDSPAVMEAHGGRGRLRASLWSRCIVWSSALALRAASASSSRRAVGTCWCHL</sequence>